<proteinExistence type="predicted"/>
<dbReference type="eggNOG" id="KOG1094">
    <property type="taxonomic scope" value="Eukaryota"/>
</dbReference>
<evidence type="ECO:0000313" key="1">
    <source>
        <dbReference type="EnsemblMetazoa" id="RPRC006669-PA"/>
    </source>
</evidence>
<accession>T1HRJ9</accession>
<sequence length="132" mass="15601">MGFALQNDPTGLYTEHSFLLSPTERIVWWRKTEQQTAIKAVARVQRLRLERAGGAWCPKPQVESGVREYLQVDLRTVHVITGVQTQGRYDHGRGQEYAEEYTLEYWRPGLDQWRQYSRWDGKQVIAFIIRIY</sequence>
<dbReference type="Gene3D" id="2.60.120.260">
    <property type="entry name" value="Galactose-binding domain-like"/>
    <property type="match status" value="1"/>
</dbReference>
<dbReference type="STRING" id="13249.T1HRJ9"/>
<protein>
    <submittedName>
        <fullName evidence="1">F5/8 type C domain-containing protein</fullName>
    </submittedName>
</protein>
<dbReference type="VEuPathDB" id="VectorBase:RPRC006669"/>
<dbReference type="PANTHER" id="PTHR24543">
    <property type="entry name" value="MULTICOPPER OXIDASE-RELATED"/>
    <property type="match status" value="1"/>
</dbReference>
<dbReference type="EMBL" id="ACPB03000662">
    <property type="status" value="NOT_ANNOTATED_CDS"/>
    <property type="molecule type" value="Genomic_DNA"/>
</dbReference>
<dbReference type="HOGENOM" id="CLU_1919665_0_0_1"/>
<dbReference type="Pfam" id="PF00754">
    <property type="entry name" value="F5_F8_type_C"/>
    <property type="match status" value="1"/>
</dbReference>
<evidence type="ECO:0000313" key="2">
    <source>
        <dbReference type="Proteomes" id="UP000015103"/>
    </source>
</evidence>
<name>T1HRJ9_RHOPR</name>
<organism evidence="1 2">
    <name type="scientific">Rhodnius prolixus</name>
    <name type="common">Triatomid bug</name>
    <dbReference type="NCBI Taxonomy" id="13249"/>
    <lineage>
        <taxon>Eukaryota</taxon>
        <taxon>Metazoa</taxon>
        <taxon>Ecdysozoa</taxon>
        <taxon>Arthropoda</taxon>
        <taxon>Hexapoda</taxon>
        <taxon>Insecta</taxon>
        <taxon>Pterygota</taxon>
        <taxon>Neoptera</taxon>
        <taxon>Paraneoptera</taxon>
        <taxon>Hemiptera</taxon>
        <taxon>Heteroptera</taxon>
        <taxon>Panheteroptera</taxon>
        <taxon>Cimicomorpha</taxon>
        <taxon>Reduviidae</taxon>
        <taxon>Triatominae</taxon>
        <taxon>Rhodnius</taxon>
    </lineage>
</organism>
<dbReference type="EnsemblMetazoa" id="RPRC006669-RA">
    <property type="protein sequence ID" value="RPRC006669-PA"/>
    <property type="gene ID" value="RPRC006669"/>
</dbReference>
<dbReference type="PROSITE" id="PS01285">
    <property type="entry name" value="FA58C_1"/>
    <property type="match status" value="1"/>
</dbReference>
<dbReference type="SUPFAM" id="SSF49785">
    <property type="entry name" value="Galactose-binding domain-like"/>
    <property type="match status" value="1"/>
</dbReference>
<reference evidence="1" key="1">
    <citation type="submission" date="2015-05" db="UniProtKB">
        <authorList>
            <consortium name="EnsemblMetazoa"/>
        </authorList>
    </citation>
    <scope>IDENTIFICATION</scope>
</reference>
<keyword evidence="2" id="KW-1185">Reference proteome</keyword>
<dbReference type="PROSITE" id="PS50022">
    <property type="entry name" value="FA58C_3"/>
    <property type="match status" value="1"/>
</dbReference>
<dbReference type="Proteomes" id="UP000015103">
    <property type="component" value="Unassembled WGS sequence"/>
</dbReference>
<dbReference type="AlphaFoldDB" id="T1HRJ9"/>
<dbReference type="InParanoid" id="T1HRJ9"/>
<dbReference type="InterPro" id="IPR008979">
    <property type="entry name" value="Galactose-bd-like_sf"/>
</dbReference>
<dbReference type="PANTHER" id="PTHR24543:SF291">
    <property type="entry name" value="SMOKE ALARM, ISOFORM D"/>
    <property type="match status" value="1"/>
</dbReference>
<dbReference type="EMBL" id="ACPB03000663">
    <property type="status" value="NOT_ANNOTATED_CDS"/>
    <property type="molecule type" value="Genomic_DNA"/>
</dbReference>
<dbReference type="InterPro" id="IPR000421">
    <property type="entry name" value="FA58C"/>
</dbReference>